<sequence length="86" mass="9839">MLMYCADLGAVFSHSRFLALWISPLVRREIQTKSERIVLKDLRVNDEVRRGGANYFVSSSFIDSFHFALPDVNIQIFAIILGCFGR</sequence>
<dbReference type="EMBL" id="JBHFFA010000001">
    <property type="protein sequence ID" value="KAL2649971.1"/>
    <property type="molecule type" value="Genomic_DNA"/>
</dbReference>
<dbReference type="AlphaFoldDB" id="A0ABD1ZH60"/>
<evidence type="ECO:0000313" key="1">
    <source>
        <dbReference type="EMBL" id="KAL2649971.1"/>
    </source>
</evidence>
<dbReference type="Proteomes" id="UP001605036">
    <property type="component" value="Unassembled WGS sequence"/>
</dbReference>
<evidence type="ECO:0000313" key="2">
    <source>
        <dbReference type="Proteomes" id="UP001605036"/>
    </source>
</evidence>
<name>A0ABD1ZH60_9MARC</name>
<keyword evidence="2" id="KW-1185">Reference proteome</keyword>
<gene>
    <name evidence="1" type="ORF">R1flu_018099</name>
</gene>
<organism evidence="1 2">
    <name type="scientific">Riccia fluitans</name>
    <dbReference type="NCBI Taxonomy" id="41844"/>
    <lineage>
        <taxon>Eukaryota</taxon>
        <taxon>Viridiplantae</taxon>
        <taxon>Streptophyta</taxon>
        <taxon>Embryophyta</taxon>
        <taxon>Marchantiophyta</taxon>
        <taxon>Marchantiopsida</taxon>
        <taxon>Marchantiidae</taxon>
        <taxon>Marchantiales</taxon>
        <taxon>Ricciaceae</taxon>
        <taxon>Riccia</taxon>
    </lineage>
</organism>
<comment type="caution">
    <text evidence="1">The sequence shown here is derived from an EMBL/GenBank/DDBJ whole genome shotgun (WGS) entry which is preliminary data.</text>
</comment>
<proteinExistence type="predicted"/>
<reference evidence="1 2" key="1">
    <citation type="submission" date="2024-09" db="EMBL/GenBank/DDBJ databases">
        <title>Chromosome-scale assembly of Riccia fluitans.</title>
        <authorList>
            <person name="Paukszto L."/>
            <person name="Sawicki J."/>
            <person name="Karawczyk K."/>
            <person name="Piernik-Szablinska J."/>
            <person name="Szczecinska M."/>
            <person name="Mazdziarz M."/>
        </authorList>
    </citation>
    <scope>NUCLEOTIDE SEQUENCE [LARGE SCALE GENOMIC DNA]</scope>
    <source>
        <strain evidence="1">Rf_01</strain>
        <tissue evidence="1">Aerial parts of the thallus</tissue>
    </source>
</reference>
<accession>A0ABD1ZH60</accession>
<protein>
    <submittedName>
        <fullName evidence="1">Uncharacterized protein</fullName>
    </submittedName>
</protein>